<keyword evidence="1" id="KW-0812">Transmembrane</keyword>
<dbReference type="SMART" id="SM01411">
    <property type="entry name" value="Ephrin_rec_like"/>
    <property type="match status" value="2"/>
</dbReference>
<dbReference type="EMBL" id="LGRX02021706">
    <property type="protein sequence ID" value="KAK3256390.1"/>
    <property type="molecule type" value="Genomic_DNA"/>
</dbReference>
<sequence>MLALAALSGPSEPCYKMLSGSKLTSSSRAIWFCTLIHAGLSQTYPGVNNAVRNVSASPPYLACGEGALLDVSRTCCYCPLGLRQIPLKPRVESGFKCEVCRAGTFNDVGCGDCCSNTTARAYECTPCEAGYFSHQVGATSAKTCVPCGSKEYTDVRGSTGCSLCPSNSAPYRYGTSCQCSAGTYAYYTDLDEYVAGQEGRTASKVCRECPEGGVCPGNDLIVGMAGFWRPHVNATTFYPCRAGVCHAEHANPYAVSVVAELRTACAEGHNTSTPMCGVCFSEEKEEVYFQGPMGCERCSRIAPSSWIRGLVLTLLVVAALLSLYATVLWPLGHGGERRLLEALAVRLLPREWFKRTATEDHLGALHQEGSASTGLAAPLGSDVIGTAGPSGSVGILKLLVTSTQIVAALAATLNVGCTSALHLSLMYWHDRHCRPRPRLQK</sequence>
<dbReference type="InterPro" id="IPR009030">
    <property type="entry name" value="Growth_fac_rcpt_cys_sf"/>
</dbReference>
<keyword evidence="3" id="KW-1185">Reference proteome</keyword>
<dbReference type="AlphaFoldDB" id="A0AAE0FB64"/>
<keyword evidence="1" id="KW-0472">Membrane</keyword>
<name>A0AAE0FB64_9CHLO</name>
<protein>
    <recommendedName>
        <fullName evidence="4">Tyrosine-protein kinase ephrin type A/B receptor-like domain-containing protein</fullName>
    </recommendedName>
</protein>
<gene>
    <name evidence="2" type="ORF">CYMTET_34477</name>
</gene>
<feature type="transmembrane region" description="Helical" evidence="1">
    <location>
        <begin position="310"/>
        <end position="331"/>
    </location>
</feature>
<proteinExistence type="predicted"/>
<evidence type="ECO:0000256" key="1">
    <source>
        <dbReference type="SAM" id="Phobius"/>
    </source>
</evidence>
<evidence type="ECO:0000313" key="2">
    <source>
        <dbReference type="EMBL" id="KAK3256390.1"/>
    </source>
</evidence>
<dbReference type="SUPFAM" id="SSF57184">
    <property type="entry name" value="Growth factor receptor domain"/>
    <property type="match status" value="1"/>
</dbReference>
<evidence type="ECO:0008006" key="4">
    <source>
        <dbReference type="Google" id="ProtNLM"/>
    </source>
</evidence>
<dbReference type="Proteomes" id="UP001190700">
    <property type="component" value="Unassembled WGS sequence"/>
</dbReference>
<reference evidence="2 3" key="1">
    <citation type="journal article" date="2015" name="Genome Biol. Evol.">
        <title>Comparative Genomics of a Bacterivorous Green Alga Reveals Evolutionary Causalities and Consequences of Phago-Mixotrophic Mode of Nutrition.</title>
        <authorList>
            <person name="Burns J.A."/>
            <person name="Paasch A."/>
            <person name="Narechania A."/>
            <person name="Kim E."/>
        </authorList>
    </citation>
    <scope>NUCLEOTIDE SEQUENCE [LARGE SCALE GENOMIC DNA]</scope>
    <source>
        <strain evidence="2 3">PLY_AMNH</strain>
    </source>
</reference>
<evidence type="ECO:0000313" key="3">
    <source>
        <dbReference type="Proteomes" id="UP001190700"/>
    </source>
</evidence>
<accession>A0AAE0FB64</accession>
<organism evidence="2 3">
    <name type="scientific">Cymbomonas tetramitiformis</name>
    <dbReference type="NCBI Taxonomy" id="36881"/>
    <lineage>
        <taxon>Eukaryota</taxon>
        <taxon>Viridiplantae</taxon>
        <taxon>Chlorophyta</taxon>
        <taxon>Pyramimonadophyceae</taxon>
        <taxon>Pyramimonadales</taxon>
        <taxon>Pyramimonadaceae</taxon>
        <taxon>Cymbomonas</taxon>
    </lineage>
</organism>
<dbReference type="Gene3D" id="2.10.50.10">
    <property type="entry name" value="Tumor Necrosis Factor Receptor, subunit A, domain 2"/>
    <property type="match status" value="1"/>
</dbReference>
<comment type="caution">
    <text evidence="2">The sequence shown here is derived from an EMBL/GenBank/DDBJ whole genome shotgun (WGS) entry which is preliminary data.</text>
</comment>
<keyword evidence="1" id="KW-1133">Transmembrane helix</keyword>